<proteinExistence type="predicted"/>
<dbReference type="PANTHER" id="PTHR33108:SF32">
    <property type="entry name" value="DUF1677 FAMILY PROTEIN (DUF1677)"/>
    <property type="match status" value="1"/>
</dbReference>
<accession>A0A834Z889</accession>
<dbReference type="OrthoDB" id="1911663at2759"/>
<dbReference type="OMA" id="HMNFCKN"/>
<reference evidence="2 3" key="1">
    <citation type="submission" date="2020-04" db="EMBL/GenBank/DDBJ databases">
        <title>Plant Genome Project.</title>
        <authorList>
            <person name="Zhang R.-G."/>
        </authorList>
    </citation>
    <scope>NUCLEOTIDE SEQUENCE [LARGE SCALE GENOMIC DNA]</scope>
    <source>
        <strain evidence="2">YNK0</strain>
        <tissue evidence="2">Leaf</tissue>
    </source>
</reference>
<gene>
    <name evidence="2" type="ORF">HHK36_014414</name>
</gene>
<sequence>MSGTVVRDPVEISGPEFQSAATILSAKCDSCGFTDEYTPAYIARVRERYEGRWICSLCAEAVKDEIFRSGRLISTEEALNRHMNFCKKSGHSDPFYPTENLISTMRQVLRRSLDSPRTMRSTPSSPLSREQEVLRPPLARSESCFSTLAPLNHTKT</sequence>
<feature type="region of interest" description="Disordered" evidence="1">
    <location>
        <begin position="112"/>
        <end position="136"/>
    </location>
</feature>
<dbReference type="Pfam" id="PF07911">
    <property type="entry name" value="DUF1677"/>
    <property type="match status" value="1"/>
</dbReference>
<evidence type="ECO:0000256" key="1">
    <source>
        <dbReference type="SAM" id="MobiDB-lite"/>
    </source>
</evidence>
<evidence type="ECO:0000313" key="2">
    <source>
        <dbReference type="EMBL" id="KAF8401110.1"/>
    </source>
</evidence>
<keyword evidence="3" id="KW-1185">Reference proteome</keyword>
<dbReference type="EMBL" id="JABCRI010000009">
    <property type="protein sequence ID" value="KAF8401110.1"/>
    <property type="molecule type" value="Genomic_DNA"/>
</dbReference>
<comment type="caution">
    <text evidence="2">The sequence shown here is derived from an EMBL/GenBank/DDBJ whole genome shotgun (WGS) entry which is preliminary data.</text>
</comment>
<feature type="compositionally biased region" description="Low complexity" evidence="1">
    <location>
        <begin position="115"/>
        <end position="128"/>
    </location>
</feature>
<dbReference type="Proteomes" id="UP000655225">
    <property type="component" value="Unassembled WGS sequence"/>
</dbReference>
<evidence type="ECO:0000313" key="3">
    <source>
        <dbReference type="Proteomes" id="UP000655225"/>
    </source>
</evidence>
<dbReference type="AlphaFoldDB" id="A0A834Z889"/>
<organism evidence="2 3">
    <name type="scientific">Tetracentron sinense</name>
    <name type="common">Spur-leaf</name>
    <dbReference type="NCBI Taxonomy" id="13715"/>
    <lineage>
        <taxon>Eukaryota</taxon>
        <taxon>Viridiplantae</taxon>
        <taxon>Streptophyta</taxon>
        <taxon>Embryophyta</taxon>
        <taxon>Tracheophyta</taxon>
        <taxon>Spermatophyta</taxon>
        <taxon>Magnoliopsida</taxon>
        <taxon>Trochodendrales</taxon>
        <taxon>Trochodendraceae</taxon>
        <taxon>Tetracentron</taxon>
    </lineage>
</organism>
<name>A0A834Z889_TETSI</name>
<dbReference type="PANTHER" id="PTHR33108">
    <property type="entry name" value="OS01G0745000 PROTEIN"/>
    <property type="match status" value="1"/>
</dbReference>
<protein>
    <submittedName>
        <fullName evidence="2">Uncharacterized protein</fullName>
    </submittedName>
</protein>
<dbReference type="InterPro" id="IPR012876">
    <property type="entry name" value="DUF1677_pln"/>
</dbReference>